<protein>
    <recommendedName>
        <fullName evidence="4">cytochrome-c oxidase</fullName>
        <ecNumber evidence="4">7.1.1.9</ecNumber>
    </recommendedName>
</protein>
<keyword evidence="5 19" id="KW-0813">Transport</keyword>
<feature type="transmembrane region" description="Helical" evidence="20">
    <location>
        <begin position="370"/>
        <end position="392"/>
    </location>
</feature>
<feature type="domain" description="Cytochrome oxidase subunit I profile" evidence="21">
    <location>
        <begin position="225"/>
        <end position="488"/>
    </location>
</feature>
<dbReference type="InterPro" id="IPR023615">
    <property type="entry name" value="Cyt_c_Oxase_su1_BS"/>
</dbReference>
<dbReference type="NCBIfam" id="NF011053">
    <property type="entry name" value="PRK14485.1"/>
    <property type="match status" value="1"/>
</dbReference>
<comment type="cofactor">
    <cofactor evidence="18">
        <name>heme</name>
        <dbReference type="ChEBI" id="CHEBI:30413"/>
    </cofactor>
    <text evidence="18">Binds 2 heme groups per subunit, denoted as high- and low-spin.</text>
</comment>
<feature type="transmembrane region" description="Helical" evidence="20">
    <location>
        <begin position="12"/>
        <end position="40"/>
    </location>
</feature>
<feature type="binding site" description="axial binding residue" evidence="18">
    <location>
        <position position="367"/>
    </location>
    <ligand>
        <name>heme b</name>
        <dbReference type="ChEBI" id="CHEBI:60344"/>
        <label>2; high-spin</label>
    </ligand>
    <ligandPart>
        <name>Fe</name>
        <dbReference type="ChEBI" id="CHEBI:18248"/>
    </ligandPart>
</feature>
<feature type="transmembrane region" description="Helical" evidence="20">
    <location>
        <begin position="257"/>
        <end position="276"/>
    </location>
</feature>
<comment type="cofactor">
    <cofactor evidence="1">
        <name>heme b</name>
        <dbReference type="ChEBI" id="CHEBI:60344"/>
    </cofactor>
</comment>
<dbReference type="InterPro" id="IPR036909">
    <property type="entry name" value="Cyt_c-like_dom_sf"/>
</dbReference>
<dbReference type="SUPFAM" id="SSF46626">
    <property type="entry name" value="Cytochrome c"/>
    <property type="match status" value="1"/>
</dbReference>
<feature type="transmembrane region" description="Helical" evidence="20">
    <location>
        <begin position="404"/>
        <end position="422"/>
    </location>
</feature>
<evidence type="ECO:0000256" key="14">
    <source>
        <dbReference type="ARBA" id="ARBA00023004"/>
    </source>
</evidence>
<feature type="transmembrane region" description="Helical" evidence="20">
    <location>
        <begin position="328"/>
        <end position="350"/>
    </location>
</feature>
<feature type="transmembrane region" description="Helical" evidence="20">
    <location>
        <begin position="179"/>
        <end position="199"/>
    </location>
</feature>
<comment type="pathway">
    <text evidence="3">Energy metabolism; oxidative phosphorylation.</text>
</comment>
<evidence type="ECO:0000256" key="16">
    <source>
        <dbReference type="ARBA" id="ARBA00023136"/>
    </source>
</evidence>
<organism evidence="23 24">
    <name type="scientific">Soonwooa buanensis</name>
    <dbReference type="NCBI Taxonomy" id="619805"/>
    <lineage>
        <taxon>Bacteria</taxon>
        <taxon>Pseudomonadati</taxon>
        <taxon>Bacteroidota</taxon>
        <taxon>Flavobacteriia</taxon>
        <taxon>Flavobacteriales</taxon>
        <taxon>Weeksellaceae</taxon>
        <taxon>Chryseobacterium group</taxon>
        <taxon>Soonwooa</taxon>
    </lineage>
</organism>
<feature type="transmembrane region" description="Helical" evidence="20">
    <location>
        <begin position="460"/>
        <end position="478"/>
    </location>
</feature>
<evidence type="ECO:0000256" key="7">
    <source>
        <dbReference type="ARBA" id="ARBA00022617"/>
    </source>
</evidence>
<comment type="cofactor">
    <cofactor evidence="18">
        <name>Cu(2+)</name>
        <dbReference type="ChEBI" id="CHEBI:29036"/>
    </cofactor>
    <text evidence="18">Binds 1 copper ion per subunit, denoted as copper B.</text>
</comment>
<dbReference type="GO" id="GO:0022904">
    <property type="term" value="P:respiratory electron transport chain"/>
    <property type="evidence" value="ECO:0007669"/>
    <property type="project" value="TreeGrafter"/>
</dbReference>
<keyword evidence="15" id="KW-0186">Copper</keyword>
<proteinExistence type="inferred from homology"/>
<dbReference type="GO" id="GO:0046872">
    <property type="term" value="F:metal ion binding"/>
    <property type="evidence" value="ECO:0007669"/>
    <property type="project" value="UniProtKB-KW"/>
</dbReference>
<evidence type="ECO:0000313" key="23">
    <source>
        <dbReference type="EMBL" id="SKB82860.1"/>
    </source>
</evidence>
<dbReference type="Gene3D" id="1.10.760.10">
    <property type="entry name" value="Cytochrome c-like domain"/>
    <property type="match status" value="1"/>
</dbReference>
<keyword evidence="8 19" id="KW-0679">Respiratory chain</keyword>
<dbReference type="PROSITE" id="PS50855">
    <property type="entry name" value="COX1"/>
    <property type="match status" value="1"/>
</dbReference>
<evidence type="ECO:0000256" key="4">
    <source>
        <dbReference type="ARBA" id="ARBA00012949"/>
    </source>
</evidence>
<evidence type="ECO:0000256" key="2">
    <source>
        <dbReference type="ARBA" id="ARBA00004651"/>
    </source>
</evidence>
<dbReference type="NCBIfam" id="TIGR00780">
    <property type="entry name" value="ccoN"/>
    <property type="match status" value="1"/>
</dbReference>
<dbReference type="PROSITE" id="PS51007">
    <property type="entry name" value="CYTC"/>
    <property type="match status" value="1"/>
</dbReference>
<name>A0A1T5EGM2_9FLAO</name>
<dbReference type="EC" id="7.1.1.9" evidence="4"/>
<comment type="similarity">
    <text evidence="19">Belongs to the heme-copper respiratory oxidase family.</text>
</comment>
<keyword evidence="13 20" id="KW-1133">Transmembrane helix</keyword>
<keyword evidence="16 20" id="KW-0472">Membrane</keyword>
<feature type="binding site" description="axial binding residue" evidence="18">
    <location>
        <position position="82"/>
    </location>
    <ligand>
        <name>heme b</name>
        <dbReference type="ChEBI" id="CHEBI:60344"/>
        <label>1; low-spin</label>
    </ligand>
    <ligandPart>
        <name>Fe</name>
        <dbReference type="ChEBI" id="CHEBI:18248"/>
    </ligandPart>
</feature>
<dbReference type="NCBIfam" id="TIGR00781">
    <property type="entry name" value="ccoO"/>
    <property type="match status" value="1"/>
</dbReference>
<evidence type="ECO:0000256" key="15">
    <source>
        <dbReference type="ARBA" id="ARBA00023008"/>
    </source>
</evidence>
<accession>A0A1T5EGM2</accession>
<dbReference type="GO" id="GO:0004129">
    <property type="term" value="F:cytochrome-c oxidase activity"/>
    <property type="evidence" value="ECO:0007669"/>
    <property type="project" value="UniProtKB-EC"/>
</dbReference>
<dbReference type="AlphaFoldDB" id="A0A1T5EGM2"/>
<feature type="binding site" evidence="18">
    <location>
        <position position="229"/>
    </location>
    <ligand>
        <name>Cu cation</name>
        <dbReference type="ChEBI" id="CHEBI:23378"/>
        <label>B</label>
    </ligand>
</feature>
<evidence type="ECO:0000256" key="11">
    <source>
        <dbReference type="ARBA" id="ARBA00022967"/>
    </source>
</evidence>
<evidence type="ECO:0000313" key="24">
    <source>
        <dbReference type="Proteomes" id="UP000191112"/>
    </source>
</evidence>
<dbReference type="PROSITE" id="PS00077">
    <property type="entry name" value="COX1_CUB"/>
    <property type="match status" value="1"/>
</dbReference>
<keyword evidence="11" id="KW-1278">Translocase</keyword>
<keyword evidence="12 19" id="KW-0249">Electron transport</keyword>
<dbReference type="NCBIfam" id="NF011055">
    <property type="entry name" value="PRK14487.1"/>
    <property type="match status" value="1"/>
</dbReference>
<evidence type="ECO:0000256" key="20">
    <source>
        <dbReference type="SAM" id="Phobius"/>
    </source>
</evidence>
<dbReference type="InterPro" id="IPR023616">
    <property type="entry name" value="Cyt_c_oxase-like_su1_dom"/>
</dbReference>
<evidence type="ECO:0000259" key="21">
    <source>
        <dbReference type="PROSITE" id="PS50855"/>
    </source>
</evidence>
<evidence type="ECO:0000256" key="13">
    <source>
        <dbReference type="ARBA" id="ARBA00022989"/>
    </source>
</evidence>
<dbReference type="Pfam" id="PF02433">
    <property type="entry name" value="FixO"/>
    <property type="match status" value="1"/>
</dbReference>
<evidence type="ECO:0000256" key="18">
    <source>
        <dbReference type="PIRSR" id="PIRSR604677-50"/>
    </source>
</evidence>
<feature type="transmembrane region" description="Helical" evidence="20">
    <location>
        <begin position="150"/>
        <end position="172"/>
    </location>
</feature>
<feature type="transmembrane region" description="Helical" evidence="20">
    <location>
        <begin position="115"/>
        <end position="138"/>
    </location>
</feature>
<feature type="domain" description="Cytochrome c" evidence="22">
    <location>
        <begin position="558"/>
        <end position="695"/>
    </location>
</feature>
<evidence type="ECO:0000256" key="12">
    <source>
        <dbReference type="ARBA" id="ARBA00022982"/>
    </source>
</evidence>
<keyword evidence="24" id="KW-1185">Reference proteome</keyword>
<dbReference type="SUPFAM" id="SSF81442">
    <property type="entry name" value="Cytochrome c oxidase subunit I-like"/>
    <property type="match status" value="1"/>
</dbReference>
<evidence type="ECO:0000256" key="9">
    <source>
        <dbReference type="ARBA" id="ARBA00022692"/>
    </source>
</evidence>
<gene>
    <name evidence="23" type="ORF">SAMN05660477_01383</name>
</gene>
<dbReference type="InterPro" id="IPR000883">
    <property type="entry name" value="Cyt_C_Oxase_1"/>
</dbReference>
<evidence type="ECO:0000256" key="3">
    <source>
        <dbReference type="ARBA" id="ARBA00004673"/>
    </source>
</evidence>
<dbReference type="PANTHER" id="PTHR10422">
    <property type="entry name" value="CYTOCHROME C OXIDASE SUBUNIT 1"/>
    <property type="match status" value="1"/>
</dbReference>
<feature type="binding site" evidence="18">
    <location>
        <position position="279"/>
    </location>
    <ligand>
        <name>Cu cation</name>
        <dbReference type="ChEBI" id="CHEBI:23378"/>
        <label>B</label>
    </ligand>
</feature>
<dbReference type="RefSeq" id="WP_079666633.1">
    <property type="nucleotide sequence ID" value="NZ_FUYZ01000003.1"/>
</dbReference>
<dbReference type="InterPro" id="IPR036927">
    <property type="entry name" value="Cyt_c_oxase-like_su1_sf"/>
</dbReference>
<dbReference type="GO" id="GO:0005886">
    <property type="term" value="C:plasma membrane"/>
    <property type="evidence" value="ECO:0007669"/>
    <property type="project" value="UniProtKB-SubCell"/>
</dbReference>
<evidence type="ECO:0000256" key="17">
    <source>
        <dbReference type="ARBA" id="ARBA00047816"/>
    </source>
</evidence>
<reference evidence="23 24" key="1">
    <citation type="submission" date="2017-02" db="EMBL/GenBank/DDBJ databases">
        <authorList>
            <person name="Peterson S.W."/>
        </authorList>
    </citation>
    <scope>NUCLEOTIDE SEQUENCE [LARGE SCALE GENOMIC DNA]</scope>
    <source>
        <strain evidence="23 24">DSM 22323</strain>
    </source>
</reference>
<evidence type="ECO:0000256" key="10">
    <source>
        <dbReference type="ARBA" id="ARBA00022723"/>
    </source>
</evidence>
<keyword evidence="6" id="KW-1003">Cell membrane</keyword>
<keyword evidence="10 18" id="KW-0479">Metal-binding</keyword>
<keyword evidence="14 18" id="KW-0408">Iron</keyword>
<feature type="binding site" evidence="18">
    <location>
        <position position="280"/>
    </location>
    <ligand>
        <name>Cu cation</name>
        <dbReference type="ChEBI" id="CHEBI:23378"/>
        <label>B</label>
    </ligand>
</feature>
<keyword evidence="7 18" id="KW-0349">Heme</keyword>
<dbReference type="Pfam" id="PF00115">
    <property type="entry name" value="COX1"/>
    <property type="match status" value="1"/>
</dbReference>
<feature type="transmembrane region" description="Helical" evidence="20">
    <location>
        <begin position="85"/>
        <end position="103"/>
    </location>
</feature>
<evidence type="ECO:0000256" key="6">
    <source>
        <dbReference type="ARBA" id="ARBA00022475"/>
    </source>
</evidence>
<dbReference type="GO" id="GO:0009060">
    <property type="term" value="P:aerobic respiration"/>
    <property type="evidence" value="ECO:0007669"/>
    <property type="project" value="InterPro"/>
</dbReference>
<evidence type="ECO:0000256" key="19">
    <source>
        <dbReference type="RuleBase" id="RU000370"/>
    </source>
</evidence>
<dbReference type="OrthoDB" id="9806838at2"/>
<evidence type="ECO:0000256" key="5">
    <source>
        <dbReference type="ARBA" id="ARBA00022448"/>
    </source>
</evidence>
<comment type="subcellular location">
    <subcellularLocation>
        <location evidence="2">Cell membrane</location>
        <topology evidence="2">Multi-pass membrane protein</topology>
    </subcellularLocation>
</comment>
<feature type="transmembrane region" description="Helical" evidence="20">
    <location>
        <begin position="225"/>
        <end position="248"/>
    </location>
</feature>
<dbReference type="GO" id="GO:0020037">
    <property type="term" value="F:heme binding"/>
    <property type="evidence" value="ECO:0007669"/>
    <property type="project" value="InterPro"/>
</dbReference>
<dbReference type="InterPro" id="IPR004677">
    <property type="entry name" value="Cyt_c_oxidase_cbb3_su1"/>
</dbReference>
<dbReference type="STRING" id="619805.SAMN05660477_01383"/>
<dbReference type="EMBL" id="FUYZ01000003">
    <property type="protein sequence ID" value="SKB82860.1"/>
    <property type="molecule type" value="Genomic_DNA"/>
</dbReference>
<dbReference type="PANTHER" id="PTHR10422:SF29">
    <property type="entry name" value="CYTOCHROME C OXIDASE SUBUNIT 1 HOMOLOG, BACTEROID"/>
    <property type="match status" value="1"/>
</dbReference>
<sequence>METQKFSYDNGIVKAFLIATVIFGLLGFLAGLTAALLLFYPELPELFLGTDDTTIMSLKSGDMQGLINSHGAFGFGRIRMIHTNTVIFAFVGNSFFAGAYYSMQRLLKTRMWSDTLSWVHFWGWQLMIVTSIITFFMGLNSSKEYAEHEWPIDILTTVIWVIFGINMFGTIAKRRVRHLYVAIWFYLGTWVAVAMLHIFNNLEVPLTMWKSYSIYAGVKDALVQWWYGHNAVAFFLTTPVLGLMYYFLPKAADRPVFSYKLSIIHFWSLIFVYIWAGPHHLQYTALPAWAQAVGTGFSIMLIAPSWGGMLNGLLTLRGSWDKVRENPVLKFFVVAVTCYGMATFEGPLLATKTLNKIGHFTDWVIGHVHLGALGWNGFMAFGVIYYLVPVMWRTKLWSTKMANWHFWLGTFGIIFYAVPLYISGFTQGLMWKQFNPDGTLVYKNWLDTVTAILPYYKMRFVGGLFYIAGAILMVINLVKTAKQGSFLKEVPAEAPALAKTIKGRKQGESFHLWLERTPLYLTVGAFIAVAIGGAIEILPTIFVKNNVPTISAVKPYSPLELEGRDIYIREGCNACHSQMIRPFRDEVVRFNGKNGQYSKAGEFVYDHPFLWGSKRTGPDLQREGGVRPDSWHFKHMYNPRSTSAGSIMPRYPWLITSTLDRSLTKAKLELMKNALDVPYTKAQIDSADSWMNNQAAAIVKNIYSEAADVKDQFAKQQQAQGANFVPLEKREITALISYLQRLGTDIKTTEVKTASN</sequence>
<comment type="catalytic activity">
    <reaction evidence="17">
        <text>4 Fe(II)-[cytochrome c] + O2 + 8 H(+)(in) = 4 Fe(III)-[cytochrome c] + 2 H2O + 4 H(+)(out)</text>
        <dbReference type="Rhea" id="RHEA:11436"/>
        <dbReference type="Rhea" id="RHEA-COMP:10350"/>
        <dbReference type="Rhea" id="RHEA-COMP:14399"/>
        <dbReference type="ChEBI" id="CHEBI:15377"/>
        <dbReference type="ChEBI" id="CHEBI:15378"/>
        <dbReference type="ChEBI" id="CHEBI:15379"/>
        <dbReference type="ChEBI" id="CHEBI:29033"/>
        <dbReference type="ChEBI" id="CHEBI:29034"/>
        <dbReference type="EC" id="7.1.1.9"/>
    </reaction>
</comment>
<dbReference type="Gene3D" id="1.20.210.10">
    <property type="entry name" value="Cytochrome c oxidase-like, subunit I domain"/>
    <property type="match status" value="1"/>
</dbReference>
<evidence type="ECO:0000256" key="1">
    <source>
        <dbReference type="ARBA" id="ARBA00001970"/>
    </source>
</evidence>
<evidence type="ECO:0000256" key="8">
    <source>
        <dbReference type="ARBA" id="ARBA00022660"/>
    </source>
</evidence>
<feature type="transmembrane region" description="Helical" evidence="20">
    <location>
        <begin position="519"/>
        <end position="542"/>
    </location>
</feature>
<dbReference type="InterPro" id="IPR003468">
    <property type="entry name" value="Cyt_c_oxidase_monohaem-su/FixO"/>
</dbReference>
<dbReference type="GO" id="GO:0015990">
    <property type="term" value="P:electron transport coupled proton transport"/>
    <property type="evidence" value="ECO:0007669"/>
    <property type="project" value="TreeGrafter"/>
</dbReference>
<feature type="binding site" description="axial binding residue" evidence="18">
    <location>
        <position position="369"/>
    </location>
    <ligand>
        <name>heme b</name>
        <dbReference type="ChEBI" id="CHEBI:60344"/>
        <label>1; low-spin</label>
    </ligand>
    <ligandPart>
        <name>Fe</name>
        <dbReference type="ChEBI" id="CHEBI:18248"/>
    </ligandPart>
</feature>
<dbReference type="Proteomes" id="UP000191112">
    <property type="component" value="Unassembled WGS sequence"/>
</dbReference>
<dbReference type="InterPro" id="IPR009056">
    <property type="entry name" value="Cyt_c-like_dom"/>
</dbReference>
<keyword evidence="9 19" id="KW-0812">Transmembrane</keyword>
<evidence type="ECO:0000259" key="22">
    <source>
        <dbReference type="PROSITE" id="PS51007"/>
    </source>
</evidence>
<feature type="transmembrane region" description="Helical" evidence="20">
    <location>
        <begin position="288"/>
        <end position="316"/>
    </location>
</feature>